<geneLocation type="nucleomorph" evidence="1"/>
<reference evidence="1 2" key="1">
    <citation type="journal article" date="2001" name="Nature">
        <title>The highly reduced genome of an enslaved algal nucleus.</title>
        <authorList>
            <person name="Douglas S."/>
            <person name="Zauner S."/>
            <person name="Fraunholz M."/>
            <person name="Beaton M."/>
            <person name="Penny S."/>
            <person name="Deng L."/>
            <person name="Wu X."/>
            <person name="Reith M."/>
            <person name="Cavalier-Smith T."/>
            <person name="Maier U."/>
        </authorList>
    </citation>
    <scope>NUCLEOTIDE SEQUENCE [LARGE SCALE GENOMIC DNA]</scope>
</reference>
<name>Q98RR1_GUITH</name>
<organism evidence="1 2">
    <name type="scientific">Guillardia theta</name>
    <name type="common">Cryptophyte</name>
    <name type="synonym">Cryptomonas phi</name>
    <dbReference type="NCBI Taxonomy" id="55529"/>
    <lineage>
        <taxon>Eukaryota</taxon>
        <taxon>Cryptophyceae</taxon>
        <taxon>Pyrenomonadales</taxon>
        <taxon>Geminigeraceae</taxon>
        <taxon>Guillardia</taxon>
    </lineage>
</organism>
<protein>
    <submittedName>
        <fullName evidence="1">Uncharacterized protein</fullName>
    </submittedName>
</protein>
<keyword evidence="1" id="KW-0542">Nucleomorph</keyword>
<dbReference type="AlphaFoldDB" id="Q98RR1"/>
<evidence type="ECO:0000313" key="1">
    <source>
        <dbReference type="EMBL" id="AAK39886.1"/>
    </source>
</evidence>
<dbReference type="RefSeq" id="XP_001713591.1">
    <property type="nucleotide sequence ID" value="XM_001713539.1"/>
</dbReference>
<dbReference type="PIR" id="F90094">
    <property type="entry name" value="F90094"/>
</dbReference>
<dbReference type="EMBL" id="AF165818">
    <property type="protein sequence ID" value="AAK39886.1"/>
    <property type="molecule type" value="Genomic_DNA"/>
</dbReference>
<accession>Q98RR1</accession>
<sequence>MINIFLHLLVSFLLRFLNKINKNELIKKNNFIRTKIFHGYIFGYLSSMPYRIIPLIEFIKKFLKKNKFFKHINCLKIEMIIQSLLDFIPINTFEISKINSSYNGKMIVHKGILFDTSLILLRKSQKNFNYEKFNLFNKIKFNETEIKNNYIKNYYYKEGKVLLIHENNIANDKTFKNIIKVFFKGEGVNSCKEGDTIEFIGIHLYQYDMYREKINIIKDVLNIILLRIFKEKRILKQIMYKKNLKHQNFIENLFDQSFKLDLKTRKKKFEQILDIAFKKNFKEKFAEFILIFGSVYYKNFNKKSISIIINRNFNHMNFDLQQNIIFFHDNFINLYTDKKNFNADRITSLLQVSEKKKFNVTLKNHLSSFLMCIRFKSINFSNLEQFIDKIINLKLFEFSSINSNFKINFPNNILIFIRSKPIESITNTKNSTTIEEKFKKKFFDKINFILFSIDFEKLHLNESTLLKKYEMNENSQKKLKYLNKKFFFNFHIVDFKFYVNFNKNFFLSRLDANTEKLIVKIYKSTQLFLKNEYRINFIEKIHLYSTIISNLFYKRKHSFFDCLLAMLLVFKFNIFLKIKYNSIFLKKLLHMLLNYSKNIVYEHNIFSNNKVNGILTTVSGNTNFIRLIENEFLQCK</sequence>
<dbReference type="GeneID" id="857373"/>
<evidence type="ECO:0000313" key="2">
    <source>
        <dbReference type="Proteomes" id="UP000242167"/>
    </source>
</evidence>
<dbReference type="Proteomes" id="UP000242167">
    <property type="component" value="Nucleomorph 1"/>
</dbReference>
<proteinExistence type="predicted"/>
<gene>
    <name evidence="1" type="primary">orf636</name>
</gene>